<comment type="similarity">
    <text evidence="2 6">Belongs to the metallo-dependent hydrolases superfamily. DHOase family. Class I DHOase subfamily.</text>
</comment>
<dbReference type="EC" id="3.5.2.3" evidence="6"/>
<dbReference type="CDD" id="cd01317">
    <property type="entry name" value="DHOase_IIa"/>
    <property type="match status" value="1"/>
</dbReference>
<dbReference type="PANTHER" id="PTHR43668">
    <property type="entry name" value="ALLANTOINASE"/>
    <property type="match status" value="1"/>
</dbReference>
<evidence type="ECO:0000313" key="9">
    <source>
        <dbReference type="Proteomes" id="UP000231067"/>
    </source>
</evidence>
<dbReference type="PROSITE" id="PS00482">
    <property type="entry name" value="DIHYDROOROTASE_1"/>
    <property type="match status" value="1"/>
</dbReference>
<evidence type="ECO:0000313" key="8">
    <source>
        <dbReference type="EMBL" id="PIP40153.1"/>
    </source>
</evidence>
<evidence type="ECO:0000259" key="7">
    <source>
        <dbReference type="Pfam" id="PF12890"/>
    </source>
</evidence>
<feature type="binding site" evidence="6">
    <location>
        <position position="35"/>
    </location>
    <ligand>
        <name>Zn(2+)</name>
        <dbReference type="ChEBI" id="CHEBI:29105"/>
        <label>1</label>
    </ligand>
</feature>
<feature type="binding site" evidence="6">
    <location>
        <position position="125"/>
    </location>
    <ligand>
        <name>Zn(2+)</name>
        <dbReference type="ChEBI" id="CHEBI:29105"/>
        <label>1</label>
    </ligand>
</feature>
<keyword evidence="3 6" id="KW-0479">Metal-binding</keyword>
<accession>A0A2H0A3X4</accession>
<dbReference type="InterPro" id="IPR050138">
    <property type="entry name" value="DHOase/Allantoinase_Hydrolase"/>
</dbReference>
<feature type="binding site" evidence="6">
    <location>
        <position position="33"/>
    </location>
    <ligand>
        <name>Zn(2+)</name>
        <dbReference type="ChEBI" id="CHEBI:29105"/>
        <label>1</label>
    </ligand>
</feature>
<dbReference type="InterPro" id="IPR024403">
    <property type="entry name" value="DHOase_cat"/>
</dbReference>
<feature type="active site" evidence="6">
    <location>
        <position position="290"/>
    </location>
</feature>
<dbReference type="PANTHER" id="PTHR43668:SF2">
    <property type="entry name" value="ALLANTOINASE"/>
    <property type="match status" value="1"/>
</dbReference>
<gene>
    <name evidence="6" type="primary">pyrC</name>
    <name evidence="8" type="ORF">COX18_07630</name>
</gene>
<feature type="binding site" evidence="6">
    <location>
        <position position="125"/>
    </location>
    <ligand>
        <name>Zn(2+)</name>
        <dbReference type="ChEBI" id="CHEBI:29105"/>
        <label>2</label>
    </ligand>
</feature>
<dbReference type="NCBIfam" id="TIGR00857">
    <property type="entry name" value="pyrC_multi"/>
    <property type="match status" value="1"/>
</dbReference>
<dbReference type="InterPro" id="IPR032466">
    <property type="entry name" value="Metal_Hydrolase"/>
</dbReference>
<reference evidence="8 9" key="1">
    <citation type="submission" date="2017-09" db="EMBL/GenBank/DDBJ databases">
        <title>Depth-based differentiation of microbial function through sediment-hosted aquifers and enrichment of novel symbionts in the deep terrestrial subsurface.</title>
        <authorList>
            <person name="Probst A.J."/>
            <person name="Ladd B."/>
            <person name="Jarett J.K."/>
            <person name="Geller-Mcgrath D.E."/>
            <person name="Sieber C.M."/>
            <person name="Emerson J.B."/>
            <person name="Anantharaman K."/>
            <person name="Thomas B.C."/>
            <person name="Malmstrom R."/>
            <person name="Stieglmeier M."/>
            <person name="Klingl A."/>
            <person name="Woyke T."/>
            <person name="Ryan C.M."/>
            <person name="Banfield J.F."/>
        </authorList>
    </citation>
    <scope>NUCLEOTIDE SEQUENCE [LARGE SCALE GENOMIC DNA]</scope>
    <source>
        <strain evidence="8">CG23_combo_of_CG06-09_8_20_14_all_40_23</strain>
    </source>
</reference>
<comment type="cofactor">
    <cofactor evidence="6">
        <name>Zn(2+)</name>
        <dbReference type="ChEBI" id="CHEBI:29105"/>
    </cofactor>
    <text evidence="6">Binds 2 Zn(2+) ions per subunit.</text>
</comment>
<dbReference type="Gene3D" id="2.30.40.10">
    <property type="entry name" value="Urease, subunit C, domain 1"/>
    <property type="match status" value="1"/>
</dbReference>
<comment type="caution">
    <text evidence="8">The sequence shown here is derived from an EMBL/GenBank/DDBJ whole genome shotgun (WGS) entry which is preliminary data.</text>
</comment>
<dbReference type="GO" id="GO:0044205">
    <property type="term" value="P:'de novo' UMP biosynthetic process"/>
    <property type="evidence" value="ECO:0007669"/>
    <property type="project" value="UniProtKB-UniRule"/>
</dbReference>
<feature type="binding site" evidence="6">
    <location>
        <position position="294"/>
    </location>
    <ligand>
        <name>substrate</name>
    </ligand>
</feature>
<evidence type="ECO:0000256" key="4">
    <source>
        <dbReference type="ARBA" id="ARBA00022801"/>
    </source>
</evidence>
<comment type="pathway">
    <text evidence="6">Pyrimidine metabolism; UMP biosynthesis via de novo pathway; (S)-dihydroorotate from bicarbonate: step 3/3.</text>
</comment>
<keyword evidence="5 6" id="KW-0665">Pyrimidine biosynthesis</keyword>
<dbReference type="GO" id="GO:0004151">
    <property type="term" value="F:dihydroorotase activity"/>
    <property type="evidence" value="ECO:0007669"/>
    <property type="project" value="UniProtKB-UniRule"/>
</dbReference>
<feature type="binding site" evidence="6">
    <location>
        <begin position="308"/>
        <end position="309"/>
    </location>
    <ligand>
        <name>substrate</name>
    </ligand>
</feature>
<keyword evidence="4 6" id="KW-0378">Hydrolase</keyword>
<dbReference type="HAMAP" id="MF_00220_B">
    <property type="entry name" value="PyrC_classI_B"/>
    <property type="match status" value="1"/>
</dbReference>
<name>A0A2H0A3X4_9BACT</name>
<dbReference type="InterPro" id="IPR004722">
    <property type="entry name" value="DHOase"/>
</dbReference>
<feature type="binding site" evidence="6">
    <location>
        <position position="205"/>
    </location>
    <ligand>
        <name>Zn(2+)</name>
        <dbReference type="ChEBI" id="CHEBI:29105"/>
        <label>2</label>
    </ligand>
</feature>
<feature type="binding site" evidence="6">
    <location>
        <begin position="35"/>
        <end position="37"/>
    </location>
    <ligand>
        <name>substrate</name>
    </ligand>
</feature>
<organism evidence="8 9">
    <name type="scientific">Candidatus Desantisbacteria bacterium CG23_combo_of_CG06-09_8_20_14_all_40_23</name>
    <dbReference type="NCBI Taxonomy" id="1974550"/>
    <lineage>
        <taxon>Bacteria</taxon>
        <taxon>Candidatus Desantisiibacteriota</taxon>
    </lineage>
</organism>
<dbReference type="SUPFAM" id="SSF51556">
    <property type="entry name" value="Metallo-dependent hydrolases"/>
    <property type="match status" value="1"/>
</dbReference>
<comment type="function">
    <text evidence="1 6">Catalyzes the reversible cyclization of carbamoyl aspartate to dihydroorotate.</text>
</comment>
<dbReference type="AlphaFoldDB" id="A0A2H0A3X4"/>
<dbReference type="PROSITE" id="PS00483">
    <property type="entry name" value="DIHYDROOROTASE_2"/>
    <property type="match status" value="1"/>
</dbReference>
<sequence>MVDIGAGIGDNVSASRVIDAAGKLVAPGLIDMHVHLREPGEEEKETIATGTRAAAQGGFTTIACMPNTRPVVDNQSLVEFILAKSKQEGVVRVLPIGAITKGLKGEEMAEIGQMVKAGAKAISDDGRPIENAVLMRRALEYVKQFNVPLISHCEDLTLSGGGCMNEGYYSTILGLPGIPSAAEEVMVARDIILAEETGTRLHIAHVSTRKSVELVRQAKKRGFIVTCEATPHHFTLTDKAVCGLEMRNAECGMQGFDTNTKMNPPLRSEDDVEAIRQGLSDGTIDAIATDHAPHTRTEKEQEYSKAPFGIIGLPTSLGLVLTELVDKGVLTLADALAKMTINPARILGLEIAGLVAGARADITIIDPKMEWVVDVNTFASKARNCPFHGWKLKGRAVMTIVEGVVVWEIPVDELMS</sequence>
<dbReference type="Pfam" id="PF12890">
    <property type="entry name" value="DHOase"/>
    <property type="match status" value="1"/>
</dbReference>
<evidence type="ECO:0000256" key="1">
    <source>
        <dbReference type="ARBA" id="ARBA00002368"/>
    </source>
</evidence>
<dbReference type="Proteomes" id="UP000231067">
    <property type="component" value="Unassembled WGS sequence"/>
</dbReference>
<dbReference type="GO" id="GO:0006145">
    <property type="term" value="P:purine nucleobase catabolic process"/>
    <property type="evidence" value="ECO:0007669"/>
    <property type="project" value="TreeGrafter"/>
</dbReference>
<dbReference type="GO" id="GO:0004038">
    <property type="term" value="F:allantoinase activity"/>
    <property type="evidence" value="ECO:0007669"/>
    <property type="project" value="TreeGrafter"/>
</dbReference>
<keyword evidence="6" id="KW-0862">Zinc</keyword>
<proteinExistence type="inferred from homology"/>
<dbReference type="Gene3D" id="3.20.20.140">
    <property type="entry name" value="Metal-dependent hydrolases"/>
    <property type="match status" value="1"/>
</dbReference>
<dbReference type="SUPFAM" id="SSF51338">
    <property type="entry name" value="Composite domain of metallo-dependent hydrolases"/>
    <property type="match status" value="1"/>
</dbReference>
<dbReference type="GO" id="GO:0008270">
    <property type="term" value="F:zinc ion binding"/>
    <property type="evidence" value="ECO:0007669"/>
    <property type="project" value="UniProtKB-UniRule"/>
</dbReference>
<dbReference type="GO" id="GO:0005737">
    <property type="term" value="C:cytoplasm"/>
    <property type="evidence" value="ECO:0007669"/>
    <property type="project" value="TreeGrafter"/>
</dbReference>
<dbReference type="InterPro" id="IPR002195">
    <property type="entry name" value="Dihydroorotase_CS"/>
</dbReference>
<dbReference type="UniPathway" id="UPA00070">
    <property type="reaction ID" value="UER00117"/>
</dbReference>
<comment type="catalytic activity">
    <reaction evidence="6">
        <text>(S)-dihydroorotate + H2O = N-carbamoyl-L-aspartate + H(+)</text>
        <dbReference type="Rhea" id="RHEA:24296"/>
        <dbReference type="ChEBI" id="CHEBI:15377"/>
        <dbReference type="ChEBI" id="CHEBI:15378"/>
        <dbReference type="ChEBI" id="CHEBI:30864"/>
        <dbReference type="ChEBI" id="CHEBI:32814"/>
        <dbReference type="EC" id="3.5.2.3"/>
    </reaction>
</comment>
<evidence type="ECO:0000256" key="6">
    <source>
        <dbReference type="HAMAP-Rule" id="MF_00220"/>
    </source>
</evidence>
<feature type="binding site" evidence="6">
    <location>
        <position position="263"/>
    </location>
    <ligand>
        <name>substrate</name>
    </ligand>
</feature>
<dbReference type="EMBL" id="PCSH01000134">
    <property type="protein sequence ID" value="PIP40153.1"/>
    <property type="molecule type" value="Genomic_DNA"/>
</dbReference>
<feature type="domain" description="Dihydroorotase catalytic" evidence="7">
    <location>
        <begin position="22"/>
        <end position="210"/>
    </location>
</feature>
<dbReference type="InterPro" id="IPR011059">
    <property type="entry name" value="Metal-dep_hydrolase_composite"/>
</dbReference>
<feature type="binding site" evidence="6">
    <location>
        <position position="152"/>
    </location>
    <ligand>
        <name>Zn(2+)</name>
        <dbReference type="ChEBI" id="CHEBI:29105"/>
        <label>2</label>
    </ligand>
</feature>
<evidence type="ECO:0000256" key="2">
    <source>
        <dbReference type="ARBA" id="ARBA00010286"/>
    </source>
</evidence>
<feature type="binding site" evidence="6">
    <location>
        <position position="290"/>
    </location>
    <ligand>
        <name>Zn(2+)</name>
        <dbReference type="ChEBI" id="CHEBI:29105"/>
        <label>1</label>
    </ligand>
</feature>
<evidence type="ECO:0000256" key="5">
    <source>
        <dbReference type="ARBA" id="ARBA00022975"/>
    </source>
</evidence>
<protein>
    <recommendedName>
        <fullName evidence="6">Dihydroorotase</fullName>
        <shortName evidence="6">DHOase</shortName>
        <ecNumber evidence="6">3.5.2.3</ecNumber>
    </recommendedName>
</protein>
<evidence type="ECO:0000256" key="3">
    <source>
        <dbReference type="ARBA" id="ARBA00022723"/>
    </source>
</evidence>
<feature type="binding site" evidence="6">
    <location>
        <position position="67"/>
    </location>
    <ligand>
        <name>substrate</name>
    </ligand>
</feature>